<name>A0ABX0USR0_9BACT</name>
<evidence type="ECO:0000256" key="6">
    <source>
        <dbReference type="ARBA" id="ARBA00022842"/>
    </source>
</evidence>
<comment type="cofactor">
    <cofactor evidence="1">
        <name>Mg(2+)</name>
        <dbReference type="ChEBI" id="CHEBI:18420"/>
    </cofactor>
</comment>
<keyword evidence="5 9" id="KW-0378">Hydrolase</keyword>
<accession>A0ABX0USR0</accession>
<keyword evidence="6" id="KW-0460">Magnesium</keyword>
<feature type="domain" description="PIN" evidence="8">
    <location>
        <begin position="4"/>
        <end position="126"/>
    </location>
</feature>
<dbReference type="PANTHER" id="PTHR33653:SF1">
    <property type="entry name" value="RIBONUCLEASE VAPC2"/>
    <property type="match status" value="1"/>
</dbReference>
<evidence type="ECO:0000259" key="8">
    <source>
        <dbReference type="Pfam" id="PF01850"/>
    </source>
</evidence>
<evidence type="ECO:0000256" key="2">
    <source>
        <dbReference type="ARBA" id="ARBA00022649"/>
    </source>
</evidence>
<dbReference type="InterPro" id="IPR050556">
    <property type="entry name" value="Type_II_TA_system_RNase"/>
</dbReference>
<keyword evidence="9" id="KW-0255">Endonuclease</keyword>
<dbReference type="Proteomes" id="UP001179181">
    <property type="component" value="Unassembled WGS sequence"/>
</dbReference>
<gene>
    <name evidence="9" type="ORF">FHS68_004448</name>
</gene>
<evidence type="ECO:0000313" key="9">
    <source>
        <dbReference type="EMBL" id="NIJ55259.1"/>
    </source>
</evidence>
<dbReference type="InterPro" id="IPR029060">
    <property type="entry name" value="PIN-like_dom_sf"/>
</dbReference>
<dbReference type="RefSeq" id="WP_167274825.1">
    <property type="nucleotide sequence ID" value="NZ_JAASQJ010000005.1"/>
</dbReference>
<dbReference type="InterPro" id="IPR002716">
    <property type="entry name" value="PIN_dom"/>
</dbReference>
<dbReference type="EC" id="3.1.-.-" evidence="9"/>
<evidence type="ECO:0000256" key="5">
    <source>
        <dbReference type="ARBA" id="ARBA00022801"/>
    </source>
</evidence>
<dbReference type="SUPFAM" id="SSF88723">
    <property type="entry name" value="PIN domain-like"/>
    <property type="match status" value="1"/>
</dbReference>
<evidence type="ECO:0000256" key="7">
    <source>
        <dbReference type="ARBA" id="ARBA00038093"/>
    </source>
</evidence>
<reference evidence="9 10" key="1">
    <citation type="submission" date="2020-03" db="EMBL/GenBank/DDBJ databases">
        <title>Genomic Encyclopedia of Type Strains, Phase IV (KMG-IV): sequencing the most valuable type-strain genomes for metagenomic binning, comparative biology and taxonomic classification.</title>
        <authorList>
            <person name="Goeker M."/>
        </authorList>
    </citation>
    <scope>NUCLEOTIDE SEQUENCE [LARGE SCALE GENOMIC DNA]</scope>
    <source>
        <strain evidence="9 10">DSM 102865</strain>
    </source>
</reference>
<keyword evidence="4" id="KW-0479">Metal-binding</keyword>
<protein>
    <submittedName>
        <fullName evidence="9">tRNA(fMet)-specific endonuclease VapC</fullName>
        <ecNumber evidence="9">3.1.-.-</ecNumber>
    </submittedName>
</protein>
<dbReference type="Pfam" id="PF01850">
    <property type="entry name" value="PIN"/>
    <property type="match status" value="1"/>
</dbReference>
<dbReference type="EMBL" id="JAASQJ010000005">
    <property type="protein sequence ID" value="NIJ55259.1"/>
    <property type="molecule type" value="Genomic_DNA"/>
</dbReference>
<evidence type="ECO:0000313" key="10">
    <source>
        <dbReference type="Proteomes" id="UP001179181"/>
    </source>
</evidence>
<organism evidence="9 10">
    <name type="scientific">Dyadobacter arcticus</name>
    <dbReference type="NCBI Taxonomy" id="1078754"/>
    <lineage>
        <taxon>Bacteria</taxon>
        <taxon>Pseudomonadati</taxon>
        <taxon>Bacteroidota</taxon>
        <taxon>Cytophagia</taxon>
        <taxon>Cytophagales</taxon>
        <taxon>Spirosomataceae</taxon>
        <taxon>Dyadobacter</taxon>
    </lineage>
</organism>
<comment type="similarity">
    <text evidence="7">Belongs to the PINc/VapC protein family.</text>
</comment>
<comment type="caution">
    <text evidence="9">The sequence shown here is derived from an EMBL/GenBank/DDBJ whole genome shotgun (WGS) entry which is preliminary data.</text>
</comment>
<dbReference type="GO" id="GO:0004519">
    <property type="term" value="F:endonuclease activity"/>
    <property type="evidence" value="ECO:0007669"/>
    <property type="project" value="UniProtKB-KW"/>
</dbReference>
<dbReference type="PANTHER" id="PTHR33653">
    <property type="entry name" value="RIBONUCLEASE VAPC2"/>
    <property type="match status" value="1"/>
</dbReference>
<proteinExistence type="inferred from homology"/>
<sequence length="136" mass="15834">MSLYLLDTNICVHLLKNEYDVKEKISDVGAECCYLSEITLAELLFGIENSAPNQRDKNRDRFNWLETLFWERIISIGDALHEFGKQKAHLRRNGRPVADFDILIGATAIVHDLTLITHNTRDFKNLNHIQLLDWIR</sequence>
<evidence type="ECO:0000256" key="4">
    <source>
        <dbReference type="ARBA" id="ARBA00022723"/>
    </source>
</evidence>
<evidence type="ECO:0000256" key="1">
    <source>
        <dbReference type="ARBA" id="ARBA00001946"/>
    </source>
</evidence>
<keyword evidence="3" id="KW-0540">Nuclease</keyword>
<keyword evidence="2" id="KW-1277">Toxin-antitoxin system</keyword>
<dbReference type="GO" id="GO:0016787">
    <property type="term" value="F:hydrolase activity"/>
    <property type="evidence" value="ECO:0007669"/>
    <property type="project" value="UniProtKB-KW"/>
</dbReference>
<dbReference type="Gene3D" id="3.40.50.1010">
    <property type="entry name" value="5'-nuclease"/>
    <property type="match status" value="1"/>
</dbReference>
<evidence type="ECO:0000256" key="3">
    <source>
        <dbReference type="ARBA" id="ARBA00022722"/>
    </source>
</evidence>
<keyword evidence="10" id="KW-1185">Reference proteome</keyword>